<protein>
    <submittedName>
        <fullName evidence="1">Uncharacterized protein</fullName>
    </submittedName>
</protein>
<sequence>MRSQMKTDEIEAERDRWVAALSDSDICRLASSFRDGDPCTIFQPRQNGAFNVCFFVEFKSPWQRWDPGVGSSHWVVRIPIPISLPKILLDEKTEIEVATMRYLSAKTTIPIPRVHAYSFSDTAPNGLPFIIMDYVDGHSLKDLGFKSIGETWGSLIFAGPQTAAAKHLHRQLADVYVQLRQLEFPRIGALGLRSRDVSALTCNPQEITVCNRPLAIDIALQELDGLQPGNIFPPRKTLSTAREFVDGLLGLAQNKLEKELDQGMDEDEPASVLYAAHHFKRFVLDEWLDQSADQGPFTLIHGDMENVISNLLFDKDYNLVGIVDWEWSRVVPVQFMVPPIWLNASQLDFVLLIQEKYNKQVGYLRAAIQEVEKTLGLLPHLSSEWAPLEQWCHTAIVYWDLIFRKLVPRVRGLTEEQRDQQHEKEVVPRIKEFMEGSEERQAFLERKIQQQMEYFEAEKEHYGNKTRRRIIKPVC</sequence>
<dbReference type="EMBL" id="JAGIZQ010000005">
    <property type="protein sequence ID" value="KAH6628176.1"/>
    <property type="molecule type" value="Genomic_DNA"/>
</dbReference>
<reference evidence="1 2" key="1">
    <citation type="journal article" date="2021" name="Nat. Commun.">
        <title>Genetic determinants of endophytism in the Arabidopsis root mycobiome.</title>
        <authorList>
            <person name="Mesny F."/>
            <person name="Miyauchi S."/>
            <person name="Thiergart T."/>
            <person name="Pickel B."/>
            <person name="Atanasova L."/>
            <person name="Karlsson M."/>
            <person name="Huettel B."/>
            <person name="Barry K.W."/>
            <person name="Haridas S."/>
            <person name="Chen C."/>
            <person name="Bauer D."/>
            <person name="Andreopoulos W."/>
            <person name="Pangilinan J."/>
            <person name="LaButti K."/>
            <person name="Riley R."/>
            <person name="Lipzen A."/>
            <person name="Clum A."/>
            <person name="Drula E."/>
            <person name="Henrissat B."/>
            <person name="Kohler A."/>
            <person name="Grigoriev I.V."/>
            <person name="Martin F.M."/>
            <person name="Hacquard S."/>
        </authorList>
    </citation>
    <scope>NUCLEOTIDE SEQUENCE [LARGE SCALE GENOMIC DNA]</scope>
    <source>
        <strain evidence="1 2">MPI-SDFR-AT-0079</strain>
    </source>
</reference>
<organism evidence="1 2">
    <name type="scientific">Chaetomium tenue</name>
    <dbReference type="NCBI Taxonomy" id="1854479"/>
    <lineage>
        <taxon>Eukaryota</taxon>
        <taxon>Fungi</taxon>
        <taxon>Dikarya</taxon>
        <taxon>Ascomycota</taxon>
        <taxon>Pezizomycotina</taxon>
        <taxon>Sordariomycetes</taxon>
        <taxon>Sordariomycetidae</taxon>
        <taxon>Sordariales</taxon>
        <taxon>Chaetomiaceae</taxon>
        <taxon>Chaetomium</taxon>
    </lineage>
</organism>
<name>A0ACB7P390_9PEZI</name>
<keyword evidence="2" id="KW-1185">Reference proteome</keyword>
<evidence type="ECO:0000313" key="2">
    <source>
        <dbReference type="Proteomes" id="UP000724584"/>
    </source>
</evidence>
<proteinExistence type="predicted"/>
<gene>
    <name evidence="1" type="ORF">F5144DRAFT_622162</name>
</gene>
<comment type="caution">
    <text evidence="1">The sequence shown here is derived from an EMBL/GenBank/DDBJ whole genome shotgun (WGS) entry which is preliminary data.</text>
</comment>
<dbReference type="Proteomes" id="UP000724584">
    <property type="component" value="Unassembled WGS sequence"/>
</dbReference>
<accession>A0ACB7P390</accession>
<evidence type="ECO:0000313" key="1">
    <source>
        <dbReference type="EMBL" id="KAH6628176.1"/>
    </source>
</evidence>